<dbReference type="EMBL" id="BSFP01000081">
    <property type="protein sequence ID" value="GLL06913.1"/>
    <property type="molecule type" value="Genomic_DNA"/>
</dbReference>
<dbReference type="SUPFAM" id="SSF47413">
    <property type="entry name" value="lambda repressor-like DNA-binding domains"/>
    <property type="match status" value="1"/>
</dbReference>
<dbReference type="Proteomes" id="UP001143480">
    <property type="component" value="Unassembled WGS sequence"/>
</dbReference>
<evidence type="ECO:0000313" key="3">
    <source>
        <dbReference type="EMBL" id="GLL06913.1"/>
    </source>
</evidence>
<dbReference type="SMART" id="SM00530">
    <property type="entry name" value="HTH_XRE"/>
    <property type="match status" value="1"/>
</dbReference>
<dbReference type="GO" id="GO:0003677">
    <property type="term" value="F:DNA binding"/>
    <property type="evidence" value="ECO:0007669"/>
    <property type="project" value="InterPro"/>
</dbReference>
<dbReference type="CDD" id="cd00093">
    <property type="entry name" value="HTH_XRE"/>
    <property type="match status" value="1"/>
</dbReference>
<accession>A0A9W6NRY4</accession>
<evidence type="ECO:0000313" key="4">
    <source>
        <dbReference type="Proteomes" id="UP001143480"/>
    </source>
</evidence>
<protein>
    <recommendedName>
        <fullName evidence="2">HTH cro/C1-type domain-containing protein</fullName>
    </recommendedName>
</protein>
<reference evidence="3" key="1">
    <citation type="journal article" date="2014" name="Int. J. Syst. Evol. Microbiol.">
        <title>Complete genome sequence of Corynebacterium casei LMG S-19264T (=DSM 44701T), isolated from a smear-ripened cheese.</title>
        <authorList>
            <consortium name="US DOE Joint Genome Institute (JGI-PGF)"/>
            <person name="Walter F."/>
            <person name="Albersmeier A."/>
            <person name="Kalinowski J."/>
            <person name="Ruckert C."/>
        </authorList>
    </citation>
    <scope>NUCLEOTIDE SEQUENCE</scope>
    <source>
        <strain evidence="3">VKM Ac-1321</strain>
    </source>
</reference>
<dbReference type="Pfam" id="PF13560">
    <property type="entry name" value="HTH_31"/>
    <property type="match status" value="1"/>
</dbReference>
<sequence length="146" mass="15196">MAPHPAPLTPHASPRQFLGAELRCWREQWGLSLAELAGRVFVSPDMLRKVEKAQRTATPDLLNACDAVLDTGGAFGRLLAYAEHASAPAAALPFAPGAAGRPAGVCPAVHYRQSCGGAGPVRGSGGGEGGARLYSLGERRRRRDGG</sequence>
<evidence type="ECO:0000259" key="2">
    <source>
        <dbReference type="SMART" id="SM00530"/>
    </source>
</evidence>
<feature type="compositionally biased region" description="Gly residues" evidence="1">
    <location>
        <begin position="117"/>
        <end position="130"/>
    </location>
</feature>
<feature type="region of interest" description="Disordered" evidence="1">
    <location>
        <begin position="117"/>
        <end position="146"/>
    </location>
</feature>
<evidence type="ECO:0000256" key="1">
    <source>
        <dbReference type="SAM" id="MobiDB-lite"/>
    </source>
</evidence>
<feature type="domain" description="HTH cro/C1-type" evidence="2">
    <location>
        <begin position="21"/>
        <end position="76"/>
    </location>
</feature>
<comment type="caution">
    <text evidence="3">The sequence shown here is derived from an EMBL/GenBank/DDBJ whole genome shotgun (WGS) entry which is preliminary data.</text>
</comment>
<organism evidence="3 4">
    <name type="scientific">Dactylosporangium matsuzakiense</name>
    <dbReference type="NCBI Taxonomy" id="53360"/>
    <lineage>
        <taxon>Bacteria</taxon>
        <taxon>Bacillati</taxon>
        <taxon>Actinomycetota</taxon>
        <taxon>Actinomycetes</taxon>
        <taxon>Micromonosporales</taxon>
        <taxon>Micromonosporaceae</taxon>
        <taxon>Dactylosporangium</taxon>
    </lineage>
</organism>
<dbReference type="Gene3D" id="1.10.260.40">
    <property type="entry name" value="lambda repressor-like DNA-binding domains"/>
    <property type="match status" value="1"/>
</dbReference>
<dbReference type="InterPro" id="IPR001387">
    <property type="entry name" value="Cro/C1-type_HTH"/>
</dbReference>
<reference evidence="3" key="2">
    <citation type="submission" date="2023-01" db="EMBL/GenBank/DDBJ databases">
        <authorList>
            <person name="Sun Q."/>
            <person name="Evtushenko L."/>
        </authorList>
    </citation>
    <scope>NUCLEOTIDE SEQUENCE</scope>
    <source>
        <strain evidence="3">VKM Ac-1321</strain>
    </source>
</reference>
<keyword evidence="4" id="KW-1185">Reference proteome</keyword>
<gene>
    <name evidence="3" type="ORF">GCM10017581_086630</name>
</gene>
<name>A0A9W6NRY4_9ACTN</name>
<proteinExistence type="predicted"/>
<dbReference type="InterPro" id="IPR010982">
    <property type="entry name" value="Lambda_DNA-bd_dom_sf"/>
</dbReference>
<dbReference type="AlphaFoldDB" id="A0A9W6NRY4"/>